<dbReference type="EC" id="3.2.1.55" evidence="4"/>
<evidence type="ECO:0000313" key="12">
    <source>
        <dbReference type="Proteomes" id="UP000248423"/>
    </source>
</evidence>
<sequence>MKNLVKWLLAVTYFQLVPENHDQPDLAARDNAATPSPTLTVQRSGGNQSSPLLYGVMFEVGARAAGIPLTSYQEMDHSGDGGIHGQLLQNNGFQGDNPGLAAYKGIGDVELIQDILSSVSSAITSSLQVSVQPGAKGYVGFANTGYKGVPVMNATYSCEFWMMGDYSGTIMLELAGSSSGKIYASHNMTVRSLWGEFTRHQTSFNSSASPDGDNEWRLLFNGSQVDGALNFGLVQLFPPTYKSRSNGLRDDIATFLEKIHPSFLRFPGGNNLEGLQIDSRWQWNLTIGPVVNRAGRQGDWFYPNTDALGIGLDEYLWCCEDMHMEPVLAVWAGKSYGGMVSHLEPYIDDILNELEYILGPSTSTYGSLRANNGRADPWSLQYIETGNEDDLAGGCDTYPDRFMQIHRAIQTNYPNLTLIASNIDFLCLPIDLPSGLLYDHHYYCQPDDLVSMFNYWDNHPRSQPAIVGEYGCRNTTDREGIFWSSMPCSCSEAVHMIGLERNSDVVKMAAYAPLLQHFGFTQWSPTLFGFDSTPNSLTPSPSYHVQRMFSTNRGETILPVHTTTTTSNFHPLYWVASKTTHQKKNPTYIVKMANYRPQNHTLHINIPHTKSGYLEMISGEGNATNLLHDVAIQPVLRKIANSEGGYTVDLGEWGVVVLAVS</sequence>
<reference evidence="11 12" key="1">
    <citation type="submission" date="2018-02" db="EMBL/GenBank/DDBJ databases">
        <title>The genomes of Aspergillus section Nigri reveals drivers in fungal speciation.</title>
        <authorList>
            <consortium name="DOE Joint Genome Institute"/>
            <person name="Vesth T.C."/>
            <person name="Nybo J."/>
            <person name="Theobald S."/>
            <person name="Brandl J."/>
            <person name="Frisvad J.C."/>
            <person name="Nielsen K.F."/>
            <person name="Lyhne E.K."/>
            <person name="Kogle M.E."/>
            <person name="Kuo A."/>
            <person name="Riley R."/>
            <person name="Clum A."/>
            <person name="Nolan M."/>
            <person name="Lipzen A."/>
            <person name="Salamov A."/>
            <person name="Henrissat B."/>
            <person name="Wiebenga A."/>
            <person name="De vries R.P."/>
            <person name="Grigoriev I.V."/>
            <person name="Mortensen U.H."/>
            <person name="Andersen M.R."/>
            <person name="Baker S.E."/>
        </authorList>
    </citation>
    <scope>NUCLEOTIDE SEQUENCE [LARGE SCALE GENOMIC DNA]</scope>
    <source>
        <strain evidence="11 12">CBS 121057</strain>
    </source>
</reference>
<dbReference type="GO" id="GO:0031222">
    <property type="term" value="P:arabinan catabolic process"/>
    <property type="evidence" value="ECO:0007669"/>
    <property type="project" value="UniProtKB-UniPathway"/>
</dbReference>
<evidence type="ECO:0000256" key="2">
    <source>
        <dbReference type="ARBA" id="ARBA00004834"/>
    </source>
</evidence>
<evidence type="ECO:0000256" key="8">
    <source>
        <dbReference type="ARBA" id="ARBA00023295"/>
    </source>
</evidence>
<dbReference type="InterPro" id="IPR055235">
    <property type="entry name" value="ASD1_cat"/>
</dbReference>
<dbReference type="VEuPathDB" id="FungiDB:BO78DRAFT_472128"/>
<name>A0A319E147_ASPSB</name>
<organism evidence="11 12">
    <name type="scientific">Aspergillus sclerotiicarbonarius (strain CBS 121057 / IBT 28362)</name>
    <dbReference type="NCBI Taxonomy" id="1448318"/>
    <lineage>
        <taxon>Eukaryota</taxon>
        <taxon>Fungi</taxon>
        <taxon>Dikarya</taxon>
        <taxon>Ascomycota</taxon>
        <taxon>Pezizomycotina</taxon>
        <taxon>Eurotiomycetes</taxon>
        <taxon>Eurotiomycetidae</taxon>
        <taxon>Eurotiales</taxon>
        <taxon>Aspergillaceae</taxon>
        <taxon>Aspergillus</taxon>
        <taxon>Aspergillus subgen. Circumdati</taxon>
    </lineage>
</organism>
<dbReference type="PANTHER" id="PTHR31776">
    <property type="entry name" value="ALPHA-L-ARABINOFURANOSIDASE 1"/>
    <property type="match status" value="1"/>
</dbReference>
<dbReference type="EMBL" id="KZ826383">
    <property type="protein sequence ID" value="PYI03250.1"/>
    <property type="molecule type" value="Genomic_DNA"/>
</dbReference>
<dbReference type="InterPro" id="IPR051563">
    <property type="entry name" value="Glycosyl_Hydrolase_51"/>
</dbReference>
<comment type="pathway">
    <text evidence="2">Glycan metabolism; L-arabinan degradation.</text>
</comment>
<protein>
    <recommendedName>
        <fullName evidence="4">non-reducing end alpha-L-arabinofuranosidase</fullName>
        <ecNumber evidence="4">3.2.1.55</ecNumber>
    </recommendedName>
</protein>
<dbReference type="OrthoDB" id="406864at2759"/>
<keyword evidence="12" id="KW-1185">Reference proteome</keyword>
<evidence type="ECO:0000256" key="3">
    <source>
        <dbReference type="ARBA" id="ARBA00007186"/>
    </source>
</evidence>
<evidence type="ECO:0000256" key="1">
    <source>
        <dbReference type="ARBA" id="ARBA00001462"/>
    </source>
</evidence>
<dbReference type="STRING" id="1448318.A0A319E147"/>
<evidence type="ECO:0000313" key="11">
    <source>
        <dbReference type="EMBL" id="PYI03250.1"/>
    </source>
</evidence>
<feature type="domain" description="Alpha-L-arabinofuranosidase C-terminal" evidence="10">
    <location>
        <begin position="468"/>
        <end position="654"/>
    </location>
</feature>
<dbReference type="UniPathway" id="UPA00667"/>
<dbReference type="GO" id="GO:0046556">
    <property type="term" value="F:alpha-L-arabinofuranosidase activity"/>
    <property type="evidence" value="ECO:0007669"/>
    <property type="project" value="UniProtKB-EC"/>
</dbReference>
<dbReference type="SUPFAM" id="SSF51445">
    <property type="entry name" value="(Trans)glycosidases"/>
    <property type="match status" value="1"/>
</dbReference>
<dbReference type="SMART" id="SM00813">
    <property type="entry name" value="Alpha-L-AF_C"/>
    <property type="match status" value="1"/>
</dbReference>
<evidence type="ECO:0000256" key="9">
    <source>
        <dbReference type="SAM" id="MobiDB-lite"/>
    </source>
</evidence>
<evidence type="ECO:0000256" key="6">
    <source>
        <dbReference type="ARBA" id="ARBA00022801"/>
    </source>
</evidence>
<feature type="compositionally biased region" description="Polar residues" evidence="9">
    <location>
        <begin position="33"/>
        <end position="46"/>
    </location>
</feature>
<accession>A0A319E147</accession>
<dbReference type="GO" id="GO:0046373">
    <property type="term" value="P:L-arabinose metabolic process"/>
    <property type="evidence" value="ECO:0007669"/>
    <property type="project" value="InterPro"/>
</dbReference>
<proteinExistence type="inferred from homology"/>
<evidence type="ECO:0000259" key="10">
    <source>
        <dbReference type="SMART" id="SM00813"/>
    </source>
</evidence>
<keyword evidence="6" id="KW-0378">Hydrolase</keyword>
<dbReference type="InterPro" id="IPR010720">
    <property type="entry name" value="Alpha-L-AF_C"/>
</dbReference>
<keyword evidence="7" id="KW-0325">Glycoprotein</keyword>
<keyword evidence="5" id="KW-0732">Signal</keyword>
<dbReference type="AlphaFoldDB" id="A0A319E147"/>
<evidence type="ECO:0000256" key="4">
    <source>
        <dbReference type="ARBA" id="ARBA00012670"/>
    </source>
</evidence>
<comment type="similarity">
    <text evidence="3">Belongs to the glycosyl hydrolase 51 family.</text>
</comment>
<dbReference type="PANTHER" id="PTHR31776:SF0">
    <property type="entry name" value="ALPHA-L-ARABINOFURANOSIDASE 1"/>
    <property type="match status" value="1"/>
</dbReference>
<evidence type="ECO:0000256" key="5">
    <source>
        <dbReference type="ARBA" id="ARBA00022729"/>
    </source>
</evidence>
<keyword evidence="8" id="KW-0326">Glycosidase</keyword>
<evidence type="ECO:0000256" key="7">
    <source>
        <dbReference type="ARBA" id="ARBA00023180"/>
    </source>
</evidence>
<gene>
    <name evidence="11" type="ORF">BO78DRAFT_472128</name>
</gene>
<comment type="catalytic activity">
    <reaction evidence="1">
        <text>Hydrolysis of terminal non-reducing alpha-L-arabinofuranoside residues in alpha-L-arabinosides.</text>
        <dbReference type="EC" id="3.2.1.55"/>
    </reaction>
</comment>
<dbReference type="Gene3D" id="3.20.20.80">
    <property type="entry name" value="Glycosidases"/>
    <property type="match status" value="1"/>
</dbReference>
<dbReference type="Pfam" id="PF06964">
    <property type="entry name" value="Alpha-L-AF_C"/>
    <property type="match status" value="1"/>
</dbReference>
<dbReference type="InterPro" id="IPR017853">
    <property type="entry name" value="GH"/>
</dbReference>
<dbReference type="Proteomes" id="UP000248423">
    <property type="component" value="Unassembled WGS sequence"/>
</dbReference>
<dbReference type="Pfam" id="PF22848">
    <property type="entry name" value="ASD1_dom"/>
    <property type="match status" value="1"/>
</dbReference>
<feature type="region of interest" description="Disordered" evidence="9">
    <location>
        <begin position="25"/>
        <end position="46"/>
    </location>
</feature>